<dbReference type="EMBL" id="LPIX01000025">
    <property type="protein sequence ID" value="KWE08933.1"/>
    <property type="molecule type" value="Genomic_DNA"/>
</dbReference>
<keyword evidence="6 8" id="KW-0560">Oxidoreductase</keyword>
<name>A0A107FBT8_9BURK</name>
<evidence type="ECO:0000256" key="1">
    <source>
        <dbReference type="ARBA" id="ARBA00001933"/>
    </source>
</evidence>
<accession>A0A107FBT8</accession>
<evidence type="ECO:0000256" key="4">
    <source>
        <dbReference type="ARBA" id="ARBA00011690"/>
    </source>
</evidence>
<evidence type="ECO:0000256" key="7">
    <source>
        <dbReference type="ARBA" id="ARBA00049026"/>
    </source>
</evidence>
<evidence type="ECO:0000313" key="13">
    <source>
        <dbReference type="Proteomes" id="UP000062998"/>
    </source>
</evidence>
<comment type="catalytic activity">
    <reaction evidence="7 8">
        <text>N(6)-[(R)-lipoyl]-L-lysyl-[glycine-cleavage complex H protein] + glycine + H(+) = N(6)-[(R)-S(8)-aminomethyldihydrolipoyl]-L-lysyl-[glycine-cleavage complex H protein] + CO2</text>
        <dbReference type="Rhea" id="RHEA:24304"/>
        <dbReference type="Rhea" id="RHEA-COMP:10494"/>
        <dbReference type="Rhea" id="RHEA-COMP:10495"/>
        <dbReference type="ChEBI" id="CHEBI:15378"/>
        <dbReference type="ChEBI" id="CHEBI:16526"/>
        <dbReference type="ChEBI" id="CHEBI:57305"/>
        <dbReference type="ChEBI" id="CHEBI:83099"/>
        <dbReference type="ChEBI" id="CHEBI:83143"/>
        <dbReference type="EC" id="1.4.4.2"/>
    </reaction>
</comment>
<dbReference type="OrthoDB" id="9801272at2"/>
<evidence type="ECO:0000256" key="2">
    <source>
        <dbReference type="ARBA" id="ARBA00003788"/>
    </source>
</evidence>
<dbReference type="GO" id="GO:0005960">
    <property type="term" value="C:glycine cleavage complex"/>
    <property type="evidence" value="ECO:0007669"/>
    <property type="project" value="TreeGrafter"/>
</dbReference>
<feature type="domain" description="Glycine cleavage system P-protein N-terminal" evidence="10">
    <location>
        <begin position="494"/>
        <end position="763"/>
    </location>
</feature>
<dbReference type="AlphaFoldDB" id="A0A107FBT8"/>
<dbReference type="Proteomes" id="UP000062998">
    <property type="component" value="Unassembled WGS sequence"/>
</dbReference>
<comment type="cofactor">
    <cofactor evidence="1 8 9">
        <name>pyridoxal 5'-phosphate</name>
        <dbReference type="ChEBI" id="CHEBI:597326"/>
    </cofactor>
</comment>
<dbReference type="GO" id="GO:0030170">
    <property type="term" value="F:pyridoxal phosphate binding"/>
    <property type="evidence" value="ECO:0007669"/>
    <property type="project" value="TreeGrafter"/>
</dbReference>
<evidence type="ECO:0000256" key="3">
    <source>
        <dbReference type="ARBA" id="ARBA00010756"/>
    </source>
</evidence>
<dbReference type="RefSeq" id="WP_060323312.1">
    <property type="nucleotide sequence ID" value="NZ_LPIU01000082.1"/>
</dbReference>
<dbReference type="Gene3D" id="3.40.640.10">
    <property type="entry name" value="Type I PLP-dependent aspartate aminotransferase-like (Major domain)"/>
    <property type="match status" value="2"/>
</dbReference>
<dbReference type="NCBIfam" id="NF003346">
    <property type="entry name" value="PRK04366.1"/>
    <property type="match status" value="1"/>
</dbReference>
<evidence type="ECO:0000256" key="8">
    <source>
        <dbReference type="HAMAP-Rule" id="MF_00711"/>
    </source>
</evidence>
<comment type="function">
    <text evidence="2 8">The glycine cleavage system catalyzes the degradation of glycine. The P protein binds the alpha-amino group of glycine through its pyridoxal phosphate cofactor; CO(2) is released and the remaining methylamine moiety is then transferred to the lipoamide cofactor of the H protein.</text>
</comment>
<dbReference type="InterPro" id="IPR049315">
    <property type="entry name" value="GDC-P_N"/>
</dbReference>
<comment type="subunit">
    <text evidence="4 8">The glycine cleavage system is composed of four proteins: P, T, L and H.</text>
</comment>
<proteinExistence type="inferred from homology"/>
<evidence type="ECO:0000313" key="12">
    <source>
        <dbReference type="EMBL" id="KWE08933.1"/>
    </source>
</evidence>
<dbReference type="EC" id="1.4.4.2" evidence="8"/>
<dbReference type="NCBIfam" id="TIGR00461">
    <property type="entry name" value="gcvP"/>
    <property type="match status" value="1"/>
</dbReference>
<dbReference type="Pfam" id="PF21478">
    <property type="entry name" value="GcvP2_C"/>
    <property type="match status" value="1"/>
</dbReference>
<reference evidence="12 13" key="1">
    <citation type="submission" date="2015-11" db="EMBL/GenBank/DDBJ databases">
        <title>Expanding the genomic diversity of Burkholderia species for the development of highly accurate diagnostics.</title>
        <authorList>
            <person name="Sahl J."/>
            <person name="Keim P."/>
            <person name="Wagner D."/>
        </authorList>
    </citation>
    <scope>NUCLEOTIDE SEQUENCE [LARGE SCALE GENOMIC DNA]</scope>
    <source>
        <strain evidence="12 13">MSMB2167WGS</strain>
    </source>
</reference>
<dbReference type="PANTHER" id="PTHR11773:SF1">
    <property type="entry name" value="GLYCINE DEHYDROGENASE (DECARBOXYLATING), MITOCHONDRIAL"/>
    <property type="match status" value="1"/>
</dbReference>
<feature type="domain" description="Glycine cleavage system P-protein N-terminal" evidence="10">
    <location>
        <begin position="28"/>
        <end position="454"/>
    </location>
</feature>
<dbReference type="SUPFAM" id="SSF53383">
    <property type="entry name" value="PLP-dependent transferases"/>
    <property type="match status" value="2"/>
</dbReference>
<dbReference type="InterPro" id="IPR015424">
    <property type="entry name" value="PyrdxlP-dep_Trfase"/>
</dbReference>
<feature type="domain" description="Glycine dehydrogenase C-terminal" evidence="11">
    <location>
        <begin position="796"/>
        <end position="917"/>
    </location>
</feature>
<dbReference type="GO" id="GO:0004375">
    <property type="term" value="F:glycine dehydrogenase (decarboxylating) activity"/>
    <property type="evidence" value="ECO:0007669"/>
    <property type="project" value="UniProtKB-EC"/>
</dbReference>
<evidence type="ECO:0000256" key="9">
    <source>
        <dbReference type="PIRSR" id="PIRSR603437-50"/>
    </source>
</evidence>
<dbReference type="FunFam" id="3.40.640.10:FF:000005">
    <property type="entry name" value="Glycine dehydrogenase (decarboxylating), mitochondrial"/>
    <property type="match status" value="1"/>
</dbReference>
<organism evidence="12 13">
    <name type="scientific">Burkholderia ubonensis</name>
    <dbReference type="NCBI Taxonomy" id="101571"/>
    <lineage>
        <taxon>Bacteria</taxon>
        <taxon>Pseudomonadati</taxon>
        <taxon>Pseudomonadota</taxon>
        <taxon>Betaproteobacteria</taxon>
        <taxon>Burkholderiales</taxon>
        <taxon>Burkholderiaceae</taxon>
        <taxon>Burkholderia</taxon>
        <taxon>Burkholderia cepacia complex</taxon>
    </lineage>
</organism>
<protein>
    <recommendedName>
        <fullName evidence="8">Glycine dehydrogenase (decarboxylating)</fullName>
        <ecNumber evidence="8">1.4.4.2</ecNumber>
    </recommendedName>
    <alternativeName>
        <fullName evidence="8">Glycine cleavage system P-protein</fullName>
    </alternativeName>
    <alternativeName>
        <fullName evidence="8">Glycine decarboxylase</fullName>
    </alternativeName>
    <alternativeName>
        <fullName evidence="8">Glycine dehydrogenase (aminomethyl-transferring)</fullName>
    </alternativeName>
</protein>
<dbReference type="GO" id="GO:0016594">
    <property type="term" value="F:glycine binding"/>
    <property type="evidence" value="ECO:0007669"/>
    <property type="project" value="TreeGrafter"/>
</dbReference>
<dbReference type="InterPro" id="IPR003437">
    <property type="entry name" value="GcvP"/>
</dbReference>
<dbReference type="InterPro" id="IPR015422">
    <property type="entry name" value="PyrdxlP-dep_Trfase_small"/>
</dbReference>
<dbReference type="InterPro" id="IPR049316">
    <property type="entry name" value="GDC-P_C"/>
</dbReference>
<dbReference type="InterPro" id="IPR020581">
    <property type="entry name" value="GDC_P"/>
</dbReference>
<dbReference type="InterPro" id="IPR015421">
    <property type="entry name" value="PyrdxlP-dep_Trfase_major"/>
</dbReference>
<dbReference type="GO" id="GO:0005829">
    <property type="term" value="C:cytosol"/>
    <property type="evidence" value="ECO:0007669"/>
    <property type="project" value="TreeGrafter"/>
</dbReference>
<dbReference type="FunFam" id="3.90.1150.10:FF:000007">
    <property type="entry name" value="Glycine dehydrogenase (decarboxylating), mitochondrial"/>
    <property type="match status" value="1"/>
</dbReference>
<dbReference type="PANTHER" id="PTHR11773">
    <property type="entry name" value="GLYCINE DEHYDROGENASE, DECARBOXYLATING"/>
    <property type="match status" value="1"/>
</dbReference>
<gene>
    <name evidence="8" type="primary">gcvP</name>
    <name evidence="12" type="ORF">WL73_06920</name>
</gene>
<evidence type="ECO:0000256" key="5">
    <source>
        <dbReference type="ARBA" id="ARBA00022898"/>
    </source>
</evidence>
<evidence type="ECO:0000256" key="6">
    <source>
        <dbReference type="ARBA" id="ARBA00023002"/>
    </source>
</evidence>
<feature type="modified residue" description="N6-(pyridoxal phosphate)lysine" evidence="8 9">
    <location>
        <position position="723"/>
    </location>
</feature>
<dbReference type="HAMAP" id="MF_00711">
    <property type="entry name" value="GcvP"/>
    <property type="match status" value="1"/>
</dbReference>
<evidence type="ECO:0000259" key="11">
    <source>
        <dbReference type="Pfam" id="PF21478"/>
    </source>
</evidence>
<sequence length="975" mass="104239">MKLEHPDRLMNRTPLSLAALETHDAFAERHIGPDAASQQAMLDTLGFATRAALIDAVIPASIRRAETLPLGPFAQPKSEAEALAALRALADKNQVFRSYIGQGYYDTHTPAVILRNVLENPAWYTAYTPYQPEISQGRLEALLNYQQMVADLTGLAISNASLLDEATAAAEAMTLLQRVGKPRSNVFYVADDVLPQTLEVIRTRALPVGIEVRTGPAADAAQSNAFGVLLQYPGVNGDVRDYRALTEAIHAAGGHVVVAADLLALTVLTPPGDWGADVAVGNAQRFGVPMGFGGPHAAYMAVRDEFKRQMPGRLVGVTVDAQGKPALRLALQTREQHIRREKATSNVCTAQALLAIMASMYAVYHGPHGLKTIALRVNRIAALLAAGVKQLGFATVNDTFFDTLTIDTGARTAQVHEFAKGKRINLRRVSATQVGVSVDETTTRGDLADLLAVFAQAAGGTAPDVDALDAGLAGVAALPAGLERTSAYLTHPVFNRHHSETEMLRYLRSLSDKDLALDRSMIPLGSCTMKLNATSEMLPVTWPEFGQIHPFAPAEQTVGYREMIDQLEQMLVAATGYAAVSLQPNAGSQGEYAGLLIIHAYHASRGESHRDVCLIPASAHGTNPASAHMAGMKVVVVACDAQGNVDIDDLKAKADEHAKDLAAIMITYPSTHGVFEQNVREICEIVHAHGGQVYVDGANMNAMVGLTAPGQFGGDVSHLNLHKTFCIPHGGGGPGVGPVAVGAHLAKFLPNQRSTGYARGEEGIGAVSAAPYGSASILPISWMYIAMMGAKNLTAATETAILNANYIAKRLAPHYPVLYSGPGGLVAHECILDLRPIKDSSGITVDDVAKRLMDYGFHAPTMSFPVPGTLMVEPTESESQEELDRFVAAMIAIREEIRAVEEGRADREDNPLRHAPHTAAVVTANEWPHAYSREQAAYPVASLGTNKYWPPVGRADNAYGDRNLFCACVPMSEYA</sequence>
<dbReference type="CDD" id="cd00613">
    <property type="entry name" value="GDC-P"/>
    <property type="match status" value="2"/>
</dbReference>
<comment type="caution">
    <text evidence="12">The sequence shown here is derived from an EMBL/GenBank/DDBJ whole genome shotgun (WGS) entry which is preliminary data.</text>
</comment>
<evidence type="ECO:0000259" key="10">
    <source>
        <dbReference type="Pfam" id="PF02347"/>
    </source>
</evidence>
<comment type="similarity">
    <text evidence="3 8">Belongs to the GcvP family.</text>
</comment>
<dbReference type="Gene3D" id="3.90.1150.10">
    <property type="entry name" value="Aspartate Aminotransferase, domain 1"/>
    <property type="match status" value="2"/>
</dbReference>
<keyword evidence="5 8" id="KW-0663">Pyridoxal phosphate</keyword>
<dbReference type="GO" id="GO:0019464">
    <property type="term" value="P:glycine decarboxylation via glycine cleavage system"/>
    <property type="evidence" value="ECO:0007669"/>
    <property type="project" value="UniProtKB-UniRule"/>
</dbReference>
<dbReference type="Pfam" id="PF02347">
    <property type="entry name" value="GDC-P"/>
    <property type="match status" value="2"/>
</dbReference>
<dbReference type="FunFam" id="3.40.640.10:FF:000007">
    <property type="entry name" value="glycine dehydrogenase (Decarboxylating), mitochondrial"/>
    <property type="match status" value="1"/>
</dbReference>